<feature type="non-terminal residue" evidence="1">
    <location>
        <position position="1"/>
    </location>
</feature>
<proteinExistence type="predicted"/>
<sequence length="49" mass="5572">ESIAWGSMTEETFEKLYSATIDVVLGQIYMDYTEKMLESLVDQVMAYAA</sequence>
<dbReference type="EMBL" id="LAZR01065904">
    <property type="protein sequence ID" value="KKK54623.1"/>
    <property type="molecule type" value="Genomic_DNA"/>
</dbReference>
<dbReference type="AlphaFoldDB" id="A0A0F8WDL8"/>
<name>A0A0F8WDL8_9ZZZZ</name>
<organism evidence="1">
    <name type="scientific">marine sediment metagenome</name>
    <dbReference type="NCBI Taxonomy" id="412755"/>
    <lineage>
        <taxon>unclassified sequences</taxon>
        <taxon>metagenomes</taxon>
        <taxon>ecological metagenomes</taxon>
    </lineage>
</organism>
<comment type="caution">
    <text evidence="1">The sequence shown here is derived from an EMBL/GenBank/DDBJ whole genome shotgun (WGS) entry which is preliminary data.</text>
</comment>
<gene>
    <name evidence="1" type="ORF">LCGC14_3082830</name>
</gene>
<evidence type="ECO:0000313" key="1">
    <source>
        <dbReference type="EMBL" id="KKK54623.1"/>
    </source>
</evidence>
<reference evidence="1" key="1">
    <citation type="journal article" date="2015" name="Nature">
        <title>Complex archaea that bridge the gap between prokaryotes and eukaryotes.</title>
        <authorList>
            <person name="Spang A."/>
            <person name="Saw J.H."/>
            <person name="Jorgensen S.L."/>
            <person name="Zaremba-Niedzwiedzka K."/>
            <person name="Martijn J."/>
            <person name="Lind A.E."/>
            <person name="van Eijk R."/>
            <person name="Schleper C."/>
            <person name="Guy L."/>
            <person name="Ettema T.J."/>
        </authorList>
    </citation>
    <scope>NUCLEOTIDE SEQUENCE</scope>
</reference>
<protein>
    <submittedName>
        <fullName evidence="1">Uncharacterized protein</fullName>
    </submittedName>
</protein>
<accession>A0A0F8WDL8</accession>